<evidence type="ECO:0000313" key="2">
    <source>
        <dbReference type="Proteomes" id="UP000030710"/>
    </source>
</evidence>
<dbReference type="HOGENOM" id="CLU_3322899_0_0_2"/>
<accession>U1MZU8</accession>
<sequence length="38" mass="4519">MLELIRYFDHTAIDKTLVDIFQVPYLRLVTALIIAREK</sequence>
<gene>
    <name evidence="1" type="ORF">J07HQW2_02516</name>
</gene>
<reference evidence="1 2" key="1">
    <citation type="journal article" date="2013" name="PLoS ONE">
        <title>Assembly-driven community genomics of a hypersaline microbial ecosystem.</title>
        <authorList>
            <person name="Podell S."/>
            <person name="Ugalde J.A."/>
            <person name="Narasingarao P."/>
            <person name="Banfield J.F."/>
            <person name="Heidelberg K.B."/>
            <person name="Allen E.E."/>
        </authorList>
    </citation>
    <scope>NUCLEOTIDE SEQUENCE [LARGE SCALE GENOMIC DNA]</scope>
    <source>
        <strain evidence="2">J07HQW2</strain>
    </source>
</reference>
<organism evidence="1 2">
    <name type="scientific">Haloquadratum walsbyi J07HQW2</name>
    <dbReference type="NCBI Taxonomy" id="1238425"/>
    <lineage>
        <taxon>Archaea</taxon>
        <taxon>Methanobacteriati</taxon>
        <taxon>Methanobacteriota</taxon>
        <taxon>Stenosarchaea group</taxon>
        <taxon>Halobacteria</taxon>
        <taxon>Halobacteriales</taxon>
        <taxon>Haloferacaceae</taxon>
        <taxon>Haloquadratum</taxon>
    </lineage>
</organism>
<dbReference type="AlphaFoldDB" id="U1MZU8"/>
<proteinExistence type="predicted"/>
<dbReference type="Proteomes" id="UP000030710">
    <property type="component" value="Unassembled WGS sequence"/>
</dbReference>
<evidence type="ECO:0000313" key="1">
    <source>
        <dbReference type="EMBL" id="ERG96049.1"/>
    </source>
</evidence>
<name>U1MZU8_9EURY</name>
<protein>
    <submittedName>
        <fullName evidence="1">Uncharacterized protein</fullName>
    </submittedName>
</protein>
<dbReference type="STRING" id="1238425.J07HQW2_02516"/>
<dbReference type="EMBL" id="KE356561">
    <property type="protein sequence ID" value="ERG96049.1"/>
    <property type="molecule type" value="Genomic_DNA"/>
</dbReference>